<reference evidence="1" key="1">
    <citation type="submission" date="2016-08" db="EMBL/GenBank/DDBJ databases">
        <authorList>
            <person name="Ngugi D.K."/>
            <person name="Miyake S."/>
            <person name="Stingl U."/>
        </authorList>
    </citation>
    <scope>NUCLEOTIDE SEQUENCE</scope>
    <source>
        <strain evidence="1">SCG-B11WGA-EpuloA1</strain>
    </source>
</reference>
<accession>A0ACC8XBU2</accession>
<protein>
    <submittedName>
        <fullName evidence="1">Uncharacterized protein</fullName>
    </submittedName>
</protein>
<dbReference type="Proteomes" id="UP000188605">
    <property type="component" value="Unassembled WGS sequence"/>
</dbReference>
<name>A0ACC8XBU2_9FIRM</name>
<proteinExistence type="predicted"/>
<evidence type="ECO:0000313" key="1">
    <source>
        <dbReference type="EMBL" id="ONI39836.1"/>
    </source>
</evidence>
<keyword evidence="2" id="KW-1185">Reference proteome</keyword>
<sequence>MSGKLSKALHKLTHDTALYELKRLYSYDKKSVLSYHDTLYLNIIEAHPNKYTSSQIADLLKITRPSVTEKINQLCKKGYILRTQSETDKRVFYLSINPDSPKDYETTARYEEEMEREVLAKFGEEKVDIFCEMIEFLSDLMFEDFREENENE</sequence>
<organism evidence="1 2">
    <name type="scientific">Candidatus Epulonipiscium fishelsonii</name>
    <dbReference type="NCBI Taxonomy" id="77094"/>
    <lineage>
        <taxon>Bacteria</taxon>
        <taxon>Bacillati</taxon>
        <taxon>Bacillota</taxon>
        <taxon>Clostridia</taxon>
        <taxon>Lachnospirales</taxon>
        <taxon>Lachnospiraceae</taxon>
        <taxon>Candidatus Epulonipiscium</taxon>
    </lineage>
</organism>
<comment type="caution">
    <text evidence="1">The sequence shown here is derived from an EMBL/GenBank/DDBJ whole genome shotgun (WGS) entry which is preliminary data.</text>
</comment>
<dbReference type="EMBL" id="LJDB01000060">
    <property type="protein sequence ID" value="ONI39836.1"/>
    <property type="molecule type" value="Genomic_DNA"/>
</dbReference>
<gene>
    <name evidence="1" type="ORF">AN396_07220</name>
</gene>
<evidence type="ECO:0000313" key="2">
    <source>
        <dbReference type="Proteomes" id="UP000188605"/>
    </source>
</evidence>